<evidence type="ECO:0000313" key="5">
    <source>
        <dbReference type="Proteomes" id="UP001431784"/>
    </source>
</evidence>
<dbReference type="EMBL" id="JAQZSM010000007">
    <property type="protein sequence ID" value="MDD7971406.1"/>
    <property type="molecule type" value="Genomic_DNA"/>
</dbReference>
<dbReference type="InterPro" id="IPR017847">
    <property type="entry name" value="T6SS_RhsGE_Vgr_subset"/>
</dbReference>
<dbReference type="InterPro" id="IPR050708">
    <property type="entry name" value="T6SS_VgrG/RHS"/>
</dbReference>
<gene>
    <name evidence="4" type="primary">tssI</name>
    <name evidence="4" type="ORF">PUT78_09840</name>
</gene>
<dbReference type="RefSeq" id="WP_274352090.1">
    <property type="nucleotide sequence ID" value="NZ_JAQZSM010000007.1"/>
</dbReference>
<name>A0ABT5T8U5_9RHOB</name>
<proteinExistence type="inferred from homology"/>
<dbReference type="PANTHER" id="PTHR32305">
    <property type="match status" value="1"/>
</dbReference>
<comment type="caution">
    <text evidence="4">The sequence shown here is derived from an EMBL/GenBank/DDBJ whole genome shotgun (WGS) entry which is preliminary data.</text>
</comment>
<dbReference type="SUPFAM" id="SSF69349">
    <property type="entry name" value="Phage fibre proteins"/>
    <property type="match status" value="1"/>
</dbReference>
<dbReference type="Proteomes" id="UP001431784">
    <property type="component" value="Unassembled WGS sequence"/>
</dbReference>
<evidence type="ECO:0000259" key="2">
    <source>
        <dbReference type="Pfam" id="PF04717"/>
    </source>
</evidence>
<keyword evidence="5" id="KW-1185">Reference proteome</keyword>
<feature type="domain" description="Gp5/Type VI secretion system Vgr C-terminal trimerisation" evidence="3">
    <location>
        <begin position="143"/>
        <end position="235"/>
    </location>
</feature>
<dbReference type="InterPro" id="IPR006531">
    <property type="entry name" value="Gp5/Vgr_OB"/>
</dbReference>
<reference evidence="4" key="1">
    <citation type="submission" date="2023-02" db="EMBL/GenBank/DDBJ databases">
        <title>Description of Roseinatronobacter alkalisoli sp. nov., an alkaliphilic bacerium isolated from soda soil.</title>
        <authorList>
            <person name="Wei W."/>
        </authorList>
    </citation>
    <scope>NUCLEOTIDE SEQUENCE</scope>
    <source>
        <strain evidence="4">HJB301</strain>
    </source>
</reference>
<feature type="domain" description="Gp5/Type VI secretion system Vgr protein OB-fold" evidence="2">
    <location>
        <begin position="61"/>
        <end position="126"/>
    </location>
</feature>
<evidence type="ECO:0000259" key="3">
    <source>
        <dbReference type="Pfam" id="PF22178"/>
    </source>
</evidence>
<organism evidence="4 5">
    <name type="scientific">Roseinatronobacter alkalisoli</name>
    <dbReference type="NCBI Taxonomy" id="3028235"/>
    <lineage>
        <taxon>Bacteria</taxon>
        <taxon>Pseudomonadati</taxon>
        <taxon>Pseudomonadota</taxon>
        <taxon>Alphaproteobacteria</taxon>
        <taxon>Rhodobacterales</taxon>
        <taxon>Paracoccaceae</taxon>
        <taxon>Roseinatronobacter</taxon>
    </lineage>
</organism>
<evidence type="ECO:0000256" key="1">
    <source>
        <dbReference type="ARBA" id="ARBA00005558"/>
    </source>
</evidence>
<dbReference type="InterPro" id="IPR006533">
    <property type="entry name" value="T6SS_Vgr_RhsGE"/>
</dbReference>
<dbReference type="Pfam" id="PF04717">
    <property type="entry name" value="Phage_base_V"/>
    <property type="match status" value="1"/>
</dbReference>
<comment type="similarity">
    <text evidence="1">Belongs to the VgrG protein family.</text>
</comment>
<dbReference type="Gene3D" id="2.40.50.230">
    <property type="entry name" value="Gp5 N-terminal domain"/>
    <property type="match status" value="1"/>
</dbReference>
<dbReference type="SUPFAM" id="SSF69255">
    <property type="entry name" value="gp5 N-terminal domain-like"/>
    <property type="match status" value="1"/>
</dbReference>
<dbReference type="Pfam" id="PF22178">
    <property type="entry name" value="Gp5_trimer_C"/>
    <property type="match status" value="1"/>
</dbReference>
<protein>
    <submittedName>
        <fullName evidence="4">Type VI secretion system tip protein TssI/VgrG</fullName>
    </submittedName>
</protein>
<dbReference type="NCBIfam" id="TIGR01646">
    <property type="entry name" value="vgr_GE"/>
    <property type="match status" value="1"/>
</dbReference>
<sequence length="375" mass="41094">MADPSDRVAQQQANQALHRTIAETDERIMRMQRMPERKPPLADVRGPQTAMVVGAEGEEIDCDEYGRILVRFHWDLNKANSMRCRVSQSWAGNGWGGMVIPRVGMEVVVEFLDGDPDQPLVTGCVYNGRNKVPYELPEHKTRSTFKTDTHQGTGFNELRFEDEKGREEVFLHAQKDRNEKVRNNHTERIDKNWVQSVGNHKVIEVDGNHSEAVHGSIMLHVGKSGKGRVLNSLSRTLSQGIGKIAATLPVPGLRDTGSGTFSLFADAAISETTPGVKSQIIGVSKSVQVGSTLVEQAGNSIQLVSGSQMSIDAGDTVTVTSGNEIEVRVGKAELRMTADGFIRLKGDTLYLDFENGVEVEGGKEIKMSASKINLN</sequence>
<dbReference type="NCBIfam" id="TIGR03361">
    <property type="entry name" value="VI_Rhs_Vgr"/>
    <property type="match status" value="1"/>
</dbReference>
<dbReference type="PANTHER" id="PTHR32305:SF11">
    <property type="entry name" value="TYPE VI SECRETION SYSTEM SPIKE PROTEIN VGRG3"/>
    <property type="match status" value="1"/>
</dbReference>
<dbReference type="InterPro" id="IPR054030">
    <property type="entry name" value="Gp5_Vgr_C"/>
</dbReference>
<evidence type="ECO:0000313" key="4">
    <source>
        <dbReference type="EMBL" id="MDD7971406.1"/>
    </source>
</evidence>
<dbReference type="InterPro" id="IPR037026">
    <property type="entry name" value="Vgr_OB-fold_dom_sf"/>
</dbReference>
<accession>A0ABT5T8U5</accession>